<accession>A0A8I2YF56</accession>
<feature type="compositionally biased region" description="Polar residues" evidence="1">
    <location>
        <begin position="109"/>
        <end position="126"/>
    </location>
</feature>
<dbReference type="OrthoDB" id="2690793at2759"/>
<comment type="caution">
    <text evidence="2">The sequence shown here is derived from an EMBL/GenBank/DDBJ whole genome shotgun (WGS) entry which is preliminary data.</text>
</comment>
<feature type="region of interest" description="Disordered" evidence="1">
    <location>
        <begin position="92"/>
        <end position="132"/>
    </location>
</feature>
<dbReference type="EMBL" id="JAGFBS010000045">
    <property type="protein sequence ID" value="KAG6370687.1"/>
    <property type="molecule type" value="Genomic_DNA"/>
</dbReference>
<evidence type="ECO:0000313" key="2">
    <source>
        <dbReference type="EMBL" id="KAG6370687.1"/>
    </source>
</evidence>
<sequence>MTFTTLPLSLPSLLPFHNSHRSCSLPPWHRHCHQLNALYPPSISPIPPLPVWYRCRTVLRGSYQSPQWGAQLVVHGIGEVMVWVIHHETRPQSGFPAAPPPQPIGGQPETVTVQSTSEPAAATSSIDPAPPVESSIERHASLSFSMSNIDSSLCPDPSAHHLLIDSAIEPPVASSSSMSSIALSLPLASSTTLSTTTLSSSILDLLSSSRVNMVDPSINPCHVSQLRPIFSEHVAGVHERAEKKCQRDLELVLEKRRIREHVIAFSFFKNDEDPVTVDFQHGFIYPYFKLTHSVLVDLDLVQVGDDVTITPAVHYFDSALDTWVKMKVNSVIELTKPSQKLFFKGINVTSYPSFDRHFHSIVASHMVLNPHASLSEECTHVKKIHTIMKNLHLVHRNILYNQTCYHNSPCDPSDSDDVISIHDDKSLIDDQPVTIPPIAHARLPPGIVPAQARFPSSFYVMDVVAAFAMSKTRDKVTTEHQFQTFFGVSWKSSTFYDHRARWYSTPLDVCEKAIAAGYSDEGLYSVFLAAHAPKDTELKAAKRKIWASQHN</sequence>
<organism evidence="2 3">
    <name type="scientific">Boletus reticuloceps</name>
    <dbReference type="NCBI Taxonomy" id="495285"/>
    <lineage>
        <taxon>Eukaryota</taxon>
        <taxon>Fungi</taxon>
        <taxon>Dikarya</taxon>
        <taxon>Basidiomycota</taxon>
        <taxon>Agaricomycotina</taxon>
        <taxon>Agaricomycetes</taxon>
        <taxon>Agaricomycetidae</taxon>
        <taxon>Boletales</taxon>
        <taxon>Boletineae</taxon>
        <taxon>Boletaceae</taxon>
        <taxon>Boletoideae</taxon>
        <taxon>Boletus</taxon>
    </lineage>
</organism>
<protein>
    <submittedName>
        <fullName evidence="2">Uncharacterized protein</fullName>
    </submittedName>
</protein>
<reference evidence="2" key="1">
    <citation type="submission" date="2021-03" db="EMBL/GenBank/DDBJ databases">
        <title>Evolutionary innovations through gain and loss of genes in the ectomycorrhizal Boletales.</title>
        <authorList>
            <person name="Wu G."/>
            <person name="Miyauchi S."/>
            <person name="Morin E."/>
            <person name="Yang Z.-L."/>
            <person name="Xu J."/>
            <person name="Martin F.M."/>
        </authorList>
    </citation>
    <scope>NUCLEOTIDE SEQUENCE</scope>
    <source>
        <strain evidence="2">BR01</strain>
    </source>
</reference>
<proteinExistence type="predicted"/>
<keyword evidence="3" id="KW-1185">Reference proteome</keyword>
<name>A0A8I2YF56_9AGAM</name>
<dbReference type="AlphaFoldDB" id="A0A8I2YF56"/>
<gene>
    <name evidence="2" type="ORF">JVT61DRAFT_11065</name>
</gene>
<evidence type="ECO:0000256" key="1">
    <source>
        <dbReference type="SAM" id="MobiDB-lite"/>
    </source>
</evidence>
<evidence type="ECO:0000313" key="3">
    <source>
        <dbReference type="Proteomes" id="UP000683000"/>
    </source>
</evidence>
<dbReference type="Proteomes" id="UP000683000">
    <property type="component" value="Unassembled WGS sequence"/>
</dbReference>